<evidence type="ECO:0000313" key="2">
    <source>
        <dbReference type="Proteomes" id="UP000294604"/>
    </source>
</evidence>
<protein>
    <submittedName>
        <fullName evidence="1">Uncharacterized protein</fullName>
    </submittedName>
</protein>
<dbReference type="RefSeq" id="WP_134080905.1">
    <property type="nucleotide sequence ID" value="NZ_PECL01000002.1"/>
</dbReference>
<accession>A0A4R8T000</accession>
<name>A0A4R8T000_9MYCO</name>
<gene>
    <name evidence="1" type="ORF">CCUG60884_00210</name>
</gene>
<evidence type="ECO:0000313" key="1">
    <source>
        <dbReference type="EMBL" id="TEA09220.1"/>
    </source>
</evidence>
<reference evidence="1 2" key="1">
    <citation type="journal article" date="2019" name="Sci. Rep.">
        <title>Extended insight into the Mycobacterium chelonae-abscessus complex through whole genome sequencing of Mycobacterium salmoniphilum outbreak and Mycobacterium salmoniphilum-like strains.</title>
        <authorList>
            <person name="Behra P.R.K."/>
            <person name="Das S."/>
            <person name="Pettersson B.M.F."/>
            <person name="Shirreff L."/>
            <person name="DuCote T."/>
            <person name="Jacobsson K.G."/>
            <person name="Ennis D.G."/>
            <person name="Kirsebom L.A."/>
        </authorList>
    </citation>
    <scope>NUCLEOTIDE SEQUENCE [LARGE SCALE GENOMIC DNA]</scope>
    <source>
        <strain evidence="1 2">CCUG 60884</strain>
    </source>
</reference>
<organism evidence="1 2">
    <name type="scientific">Mycobacteroides salmoniphilum</name>
    <dbReference type="NCBI Taxonomy" id="404941"/>
    <lineage>
        <taxon>Bacteria</taxon>
        <taxon>Bacillati</taxon>
        <taxon>Actinomycetota</taxon>
        <taxon>Actinomycetes</taxon>
        <taxon>Mycobacteriales</taxon>
        <taxon>Mycobacteriaceae</taxon>
        <taxon>Mycobacteroides</taxon>
    </lineage>
</organism>
<dbReference type="EMBL" id="PECL01000002">
    <property type="protein sequence ID" value="TEA09220.1"/>
    <property type="molecule type" value="Genomic_DNA"/>
</dbReference>
<sequence length="187" mass="20382">MSTLTALRHPSMLLQSGRRYRDAADHVDAALHHDRRWNPVRIGSASEGADCVGRAVHALVLAVRSDDVDRCQHAVTEVAVAALRMTASLDTYAVGNSDRAYDCARDSAWGELLASLEKHPRSWVSIHEGFGVLLEEAFELGEAAEFGQALAQVRAEAIQVAAMAIRFIADLVNTGPRATQLTDKDHR</sequence>
<dbReference type="Proteomes" id="UP000294604">
    <property type="component" value="Unassembled WGS sequence"/>
</dbReference>
<proteinExistence type="predicted"/>
<comment type="caution">
    <text evidence="1">The sequence shown here is derived from an EMBL/GenBank/DDBJ whole genome shotgun (WGS) entry which is preliminary data.</text>
</comment>
<dbReference type="AlphaFoldDB" id="A0A4R8T000"/>